<dbReference type="PANTHER" id="PTHR28544">
    <property type="entry name" value="PROTEIN FAM45A-RELATED"/>
    <property type="match status" value="1"/>
</dbReference>
<dbReference type="Proteomes" id="UP001162162">
    <property type="component" value="Unassembled WGS sequence"/>
</dbReference>
<keyword evidence="1" id="KW-0344">Guanine-nucleotide releasing factor</keyword>
<reference evidence="2" key="1">
    <citation type="journal article" date="2023" name="Insect Mol. Biol.">
        <title>Genome sequencing provides insights into the evolution of gene families encoding plant cell wall-degrading enzymes in longhorned beetles.</title>
        <authorList>
            <person name="Shin N.R."/>
            <person name="Okamura Y."/>
            <person name="Kirsch R."/>
            <person name="Pauchet Y."/>
        </authorList>
    </citation>
    <scope>NUCLEOTIDE SEQUENCE</scope>
    <source>
        <strain evidence="2">AMC_N1</strain>
    </source>
</reference>
<name>A0AAV8XIS8_9CUCU</name>
<dbReference type="GO" id="GO:0031267">
    <property type="term" value="F:small GTPase binding"/>
    <property type="evidence" value="ECO:0007669"/>
    <property type="project" value="TreeGrafter"/>
</dbReference>
<dbReference type="EMBL" id="JAPWTK010000525">
    <property type="protein sequence ID" value="KAJ8938878.1"/>
    <property type="molecule type" value="Genomic_DNA"/>
</dbReference>
<dbReference type="Pfam" id="PF08616">
    <property type="entry name" value="SPA"/>
    <property type="match status" value="1"/>
</dbReference>
<evidence type="ECO:0000313" key="3">
    <source>
        <dbReference type="Proteomes" id="UP001162162"/>
    </source>
</evidence>
<sequence>MKQKSGNAVDAMSRHSSNSEFQAIAVTFVRVTMLKKQNPVSFHIIENESKQNQMIWTYPTISDEIKTFLLSRCFPVGSVTAELFFYLRKKSQFHENERTKALVVTGEDLAPAKYRIICDILTNKYVKTTNPVDLVKLYLNLITSGTVYQENGTEIAFNLKSYKGDAKVKGLLSDFGLEVILLYNAILLKKRILVYHYDIQILEQSLLAITNLVLERNPDEYLYPLIQSVHEMKDNSFYLAGTTEEYSLNHGACYDLYVNLVSKEIIKSKEAKEFFVMTKIHKDLAHVLVQLSKSELSESEVIEEITKKTNDILKQLCSLATHMSDNNRATLSVQDLKAKKFNPDLEKFLYNLAVAQNIMSL</sequence>
<dbReference type="InterPro" id="IPR042431">
    <property type="entry name" value="FAM45"/>
</dbReference>
<comment type="caution">
    <text evidence="2">The sequence shown here is derived from an EMBL/GenBank/DDBJ whole genome shotgun (WGS) entry which is preliminary data.</text>
</comment>
<evidence type="ECO:0000313" key="2">
    <source>
        <dbReference type="EMBL" id="KAJ8938878.1"/>
    </source>
</evidence>
<accession>A0AAV8XIS8</accession>
<keyword evidence="3" id="KW-1185">Reference proteome</keyword>
<evidence type="ECO:0000256" key="1">
    <source>
        <dbReference type="ARBA" id="ARBA00022658"/>
    </source>
</evidence>
<gene>
    <name evidence="2" type="ORF">NQ318_016082</name>
</gene>
<dbReference type="GO" id="GO:2000641">
    <property type="term" value="P:regulation of early endosome to late endosome transport"/>
    <property type="evidence" value="ECO:0007669"/>
    <property type="project" value="TreeGrafter"/>
</dbReference>
<protein>
    <submittedName>
        <fullName evidence="2">Uncharacterized protein</fullName>
    </submittedName>
</protein>
<dbReference type="PANTHER" id="PTHR28544:SF1">
    <property type="entry name" value="DENN DOMAIN-CONTAINING PROTEIN 10-RELATED"/>
    <property type="match status" value="1"/>
</dbReference>
<dbReference type="GO" id="GO:0005770">
    <property type="term" value="C:late endosome"/>
    <property type="evidence" value="ECO:0007669"/>
    <property type="project" value="TreeGrafter"/>
</dbReference>
<dbReference type="GO" id="GO:0015031">
    <property type="term" value="P:protein transport"/>
    <property type="evidence" value="ECO:0007669"/>
    <property type="project" value="TreeGrafter"/>
</dbReference>
<organism evidence="2 3">
    <name type="scientific">Aromia moschata</name>
    <dbReference type="NCBI Taxonomy" id="1265417"/>
    <lineage>
        <taxon>Eukaryota</taxon>
        <taxon>Metazoa</taxon>
        <taxon>Ecdysozoa</taxon>
        <taxon>Arthropoda</taxon>
        <taxon>Hexapoda</taxon>
        <taxon>Insecta</taxon>
        <taxon>Pterygota</taxon>
        <taxon>Neoptera</taxon>
        <taxon>Endopterygota</taxon>
        <taxon>Coleoptera</taxon>
        <taxon>Polyphaga</taxon>
        <taxon>Cucujiformia</taxon>
        <taxon>Chrysomeloidea</taxon>
        <taxon>Cerambycidae</taxon>
        <taxon>Cerambycinae</taxon>
        <taxon>Callichromatini</taxon>
        <taxon>Aromia</taxon>
    </lineage>
</organism>
<proteinExistence type="predicted"/>
<dbReference type="GO" id="GO:0005085">
    <property type="term" value="F:guanyl-nucleotide exchange factor activity"/>
    <property type="evidence" value="ECO:0007669"/>
    <property type="project" value="UniProtKB-KW"/>
</dbReference>
<dbReference type="AlphaFoldDB" id="A0AAV8XIS8"/>